<comment type="caution">
    <text evidence="1">The sequence shown here is derived from an EMBL/GenBank/DDBJ whole genome shotgun (WGS) entry which is preliminary data.</text>
</comment>
<reference evidence="1" key="1">
    <citation type="journal article" date="2023" name="Insect Mol. Biol.">
        <title>Genome sequencing provides insights into the evolution of gene families encoding plant cell wall-degrading enzymes in longhorned beetles.</title>
        <authorList>
            <person name="Shin N.R."/>
            <person name="Okamura Y."/>
            <person name="Kirsch R."/>
            <person name="Pauchet Y."/>
        </authorList>
    </citation>
    <scope>NUCLEOTIDE SEQUENCE</scope>
    <source>
        <strain evidence="1">AMC_N1</strain>
    </source>
</reference>
<keyword evidence="2" id="KW-1185">Reference proteome</keyword>
<dbReference type="Proteomes" id="UP001162162">
    <property type="component" value="Unassembled WGS sequence"/>
</dbReference>
<protein>
    <submittedName>
        <fullName evidence="1">Uncharacterized protein</fullName>
    </submittedName>
</protein>
<organism evidence="1 2">
    <name type="scientific">Aromia moschata</name>
    <dbReference type="NCBI Taxonomy" id="1265417"/>
    <lineage>
        <taxon>Eukaryota</taxon>
        <taxon>Metazoa</taxon>
        <taxon>Ecdysozoa</taxon>
        <taxon>Arthropoda</taxon>
        <taxon>Hexapoda</taxon>
        <taxon>Insecta</taxon>
        <taxon>Pterygota</taxon>
        <taxon>Neoptera</taxon>
        <taxon>Endopterygota</taxon>
        <taxon>Coleoptera</taxon>
        <taxon>Polyphaga</taxon>
        <taxon>Cucujiformia</taxon>
        <taxon>Chrysomeloidea</taxon>
        <taxon>Cerambycidae</taxon>
        <taxon>Cerambycinae</taxon>
        <taxon>Callichromatini</taxon>
        <taxon>Aromia</taxon>
    </lineage>
</organism>
<evidence type="ECO:0000313" key="1">
    <source>
        <dbReference type="EMBL" id="KAJ8962907.1"/>
    </source>
</evidence>
<accession>A0AAV8ZHX1</accession>
<dbReference type="AlphaFoldDB" id="A0AAV8ZHX1"/>
<gene>
    <name evidence="1" type="ORF">NQ318_001318</name>
</gene>
<name>A0AAV8ZHX1_9CUCU</name>
<dbReference type="EMBL" id="JAPWTK010000002">
    <property type="protein sequence ID" value="KAJ8962907.1"/>
    <property type="molecule type" value="Genomic_DNA"/>
</dbReference>
<proteinExistence type="predicted"/>
<sequence length="177" mass="20097">MIPTVFVDHCEKAITVVKGYYTVNGSLMLRRIYLGRRGLVLVGVFSGNLKSNIAANRSSGQNRAQVTIIAKRYTENTSEYISEYSNKYTRKRTFTRRYLDVVIVSLVSKQVLWEQEFGTGIPWKNGSSFKSRPVPNIRLAGIKSWQVRHEYFVGLKGYLKRAITPMGSICGGMFIKT</sequence>
<evidence type="ECO:0000313" key="2">
    <source>
        <dbReference type="Proteomes" id="UP001162162"/>
    </source>
</evidence>